<feature type="compositionally biased region" description="Basic and acidic residues" evidence="1">
    <location>
        <begin position="18"/>
        <end position="38"/>
    </location>
</feature>
<keyword evidence="3" id="KW-1185">Reference proteome</keyword>
<gene>
    <name evidence="2" type="ORF">GCM10017557_04290</name>
</gene>
<dbReference type="Proteomes" id="UP000516444">
    <property type="component" value="Chromosome"/>
</dbReference>
<accession>A0A7G1NV60</accession>
<sequence>MDGRADGRQVAEFAAPLRRGDVTDPGDRTEYELTDRGGRSGPGRAVADQLAQPVLDLFVAIGDQLLLVAKVVVHGLLGDLGLAGHVADGDLLVPPLGEQPGGGVGDVPPCTRLLALT</sequence>
<dbReference type="KEGG" id="sgm:GCM10017557_04290"/>
<evidence type="ECO:0000256" key="1">
    <source>
        <dbReference type="SAM" id="MobiDB-lite"/>
    </source>
</evidence>
<dbReference type="AlphaFoldDB" id="A0A7G1NV60"/>
<organism evidence="2 3">
    <name type="scientific">Streptomyces aurantiacus</name>
    <dbReference type="NCBI Taxonomy" id="47760"/>
    <lineage>
        <taxon>Bacteria</taxon>
        <taxon>Bacillati</taxon>
        <taxon>Actinomycetota</taxon>
        <taxon>Actinomycetes</taxon>
        <taxon>Kitasatosporales</taxon>
        <taxon>Streptomycetaceae</taxon>
        <taxon>Streptomyces</taxon>
        <taxon>Streptomyces aurantiacus group</taxon>
    </lineage>
</organism>
<proteinExistence type="predicted"/>
<dbReference type="EMBL" id="AP023440">
    <property type="protein sequence ID" value="BCL25570.1"/>
    <property type="molecule type" value="Genomic_DNA"/>
</dbReference>
<evidence type="ECO:0000313" key="3">
    <source>
        <dbReference type="Proteomes" id="UP000516444"/>
    </source>
</evidence>
<protein>
    <submittedName>
        <fullName evidence="2">Uncharacterized protein</fullName>
    </submittedName>
</protein>
<feature type="region of interest" description="Disordered" evidence="1">
    <location>
        <begin position="1"/>
        <end position="44"/>
    </location>
</feature>
<reference evidence="2 3" key="1">
    <citation type="journal article" date="2014" name="Int. J. Syst. Evol. Microbiol.">
        <title>Complete genome sequence of Corynebacterium casei LMG S-19264T (=DSM 44701T), isolated from a smear-ripened cheese.</title>
        <authorList>
            <consortium name="US DOE Joint Genome Institute (JGI-PGF)"/>
            <person name="Walter F."/>
            <person name="Albersmeier A."/>
            <person name="Kalinowski J."/>
            <person name="Ruckert C."/>
        </authorList>
    </citation>
    <scope>NUCLEOTIDE SEQUENCE [LARGE SCALE GENOMIC DNA]</scope>
    <source>
        <strain evidence="2 3">JCM 4677</strain>
    </source>
</reference>
<evidence type="ECO:0000313" key="2">
    <source>
        <dbReference type="EMBL" id="BCL25570.1"/>
    </source>
</evidence>
<name>A0A7G1NV60_9ACTN</name>